<evidence type="ECO:0000313" key="1">
    <source>
        <dbReference type="Proteomes" id="UP000887565"/>
    </source>
</evidence>
<keyword evidence="1" id="KW-1185">Reference proteome</keyword>
<protein>
    <submittedName>
        <fullName evidence="2">Uncharacterized protein</fullName>
    </submittedName>
</protein>
<dbReference type="WBParaSite" id="nRc.2.0.1.t26704-RA">
    <property type="protein sequence ID" value="nRc.2.0.1.t26704-RA"/>
    <property type="gene ID" value="nRc.2.0.1.g26704"/>
</dbReference>
<accession>A0A915JKI5</accession>
<organism evidence="1 2">
    <name type="scientific">Romanomermis culicivorax</name>
    <name type="common">Nematode worm</name>
    <dbReference type="NCBI Taxonomy" id="13658"/>
    <lineage>
        <taxon>Eukaryota</taxon>
        <taxon>Metazoa</taxon>
        <taxon>Ecdysozoa</taxon>
        <taxon>Nematoda</taxon>
        <taxon>Enoplea</taxon>
        <taxon>Dorylaimia</taxon>
        <taxon>Mermithida</taxon>
        <taxon>Mermithoidea</taxon>
        <taxon>Mermithidae</taxon>
        <taxon>Romanomermis</taxon>
    </lineage>
</organism>
<dbReference type="Proteomes" id="UP000887565">
    <property type="component" value="Unplaced"/>
</dbReference>
<proteinExistence type="predicted"/>
<name>A0A915JKI5_ROMCU</name>
<sequence length="173" mass="19337">MEKCLEQASCKHSNNASGDVFAANESIICSIMLLETRLSTKYICSFALSSASLSGQNYFFYHLSQFLVKIFFSLVRPLKFWTIDEYPPQKGCLATTTEAPLHIYLEALKHSKRDFSAPANSALDRCGAGRFSSGHFCVGRSGVSHFRHCSKDRDFRGIGTFGESERSRNRDIG</sequence>
<reference evidence="2" key="1">
    <citation type="submission" date="2022-11" db="UniProtKB">
        <authorList>
            <consortium name="WormBaseParasite"/>
        </authorList>
    </citation>
    <scope>IDENTIFICATION</scope>
</reference>
<dbReference type="AlphaFoldDB" id="A0A915JKI5"/>
<evidence type="ECO:0000313" key="2">
    <source>
        <dbReference type="WBParaSite" id="nRc.2.0.1.t26704-RA"/>
    </source>
</evidence>